<dbReference type="Gene3D" id="3.90.15.10">
    <property type="entry name" value="Topoisomerase I, Chain A, domain 3"/>
    <property type="match status" value="1"/>
</dbReference>
<protein>
    <recommendedName>
        <fullName evidence="7">DNA topoisomerase I</fullName>
        <ecNumber evidence="7">5.6.2.1</ecNumber>
    </recommendedName>
    <alternativeName>
        <fullName evidence="7">DNA topoisomerase 1</fullName>
    </alternativeName>
</protein>
<dbReference type="FunFam" id="2.170.11.10:FF:000001">
    <property type="entry name" value="DNA topoisomerase I"/>
    <property type="match status" value="1"/>
</dbReference>
<gene>
    <name evidence="11" type="primary">TOP1</name>
    <name evidence="11" type="ORF">EIP91_003943</name>
</gene>
<proteinExistence type="inferred from homology"/>
<feature type="active site" description="O-(3'-phospho-DNA)-tyrosine intermediate" evidence="6">
    <location>
        <position position="862"/>
    </location>
</feature>
<evidence type="ECO:0000256" key="2">
    <source>
        <dbReference type="ARBA" id="ARBA00006645"/>
    </source>
</evidence>
<dbReference type="GO" id="GO:0006260">
    <property type="term" value="P:DNA replication"/>
    <property type="evidence" value="ECO:0007669"/>
    <property type="project" value="TreeGrafter"/>
</dbReference>
<dbReference type="SUPFAM" id="SSF56741">
    <property type="entry name" value="Eukaryotic DNA topoisomerase I, N-terminal DNA-binding fragment"/>
    <property type="match status" value="1"/>
</dbReference>
<dbReference type="InterPro" id="IPR036202">
    <property type="entry name" value="TopoI_DNA-bd_euk_N_sf"/>
</dbReference>
<dbReference type="CDD" id="cd00660">
    <property type="entry name" value="Topoisomer_IB_N"/>
    <property type="match status" value="1"/>
</dbReference>
<evidence type="ECO:0000256" key="5">
    <source>
        <dbReference type="ARBA" id="ARBA00023235"/>
    </source>
</evidence>
<dbReference type="InterPro" id="IPR013500">
    <property type="entry name" value="TopoI_cat_euk"/>
</dbReference>
<dbReference type="GO" id="GO:0007059">
    <property type="term" value="P:chromosome segregation"/>
    <property type="evidence" value="ECO:0007669"/>
    <property type="project" value="TreeGrafter"/>
</dbReference>
<dbReference type="OrthoDB" id="47179at2759"/>
<dbReference type="InterPro" id="IPR014727">
    <property type="entry name" value="TopoI_cat_a/b-sub_euk"/>
</dbReference>
<dbReference type="STRING" id="92696.A0A4R0S215"/>
<dbReference type="AlphaFoldDB" id="A0A4R0S215"/>
<dbReference type="GO" id="GO:0005730">
    <property type="term" value="C:nucleolus"/>
    <property type="evidence" value="ECO:0007669"/>
    <property type="project" value="TreeGrafter"/>
</dbReference>
<keyword evidence="8" id="KW-0175">Coiled coil</keyword>
<comment type="catalytic activity">
    <reaction evidence="1 6 7">
        <text>ATP-independent breakage of single-stranded DNA, followed by passage and rejoining.</text>
        <dbReference type="EC" id="5.6.2.1"/>
    </reaction>
</comment>
<dbReference type="EC" id="5.6.2.1" evidence="7"/>
<dbReference type="Proteomes" id="UP000292702">
    <property type="component" value="Unassembled WGS sequence"/>
</dbReference>
<dbReference type="Pfam" id="PF02919">
    <property type="entry name" value="Topoisom_I_N"/>
    <property type="match status" value="1"/>
</dbReference>
<keyword evidence="3 6" id="KW-0799">Topoisomerase</keyword>
<feature type="compositionally biased region" description="Acidic residues" evidence="9">
    <location>
        <begin position="198"/>
        <end position="207"/>
    </location>
</feature>
<evidence type="ECO:0000259" key="10">
    <source>
        <dbReference type="SMART" id="SM00435"/>
    </source>
</evidence>
<comment type="function">
    <text evidence="7">Releases the supercoiling and torsional tension of DNA introduced during the DNA replication and transcription by transiently cleaving and rejoining one strand of the DNA duplex. Introduces a single-strand break via transesterification at the specific target site 5'-[CT]CCTTp site in duplex DNA. The scissile phosphodiester is attacked by the catalytic tyrosine of the enzyme, resulting in the formation of a DNA-(3'-phosphotyrosyl)-enzyme intermediate and the expulsion of a 5'-OH DNA strand. The free DNA strand then undergoes passage around the unbroken strand thus removing DNA supercoils. Finally, in the religation step, the DNA 5'-OH attacks the covalent intermediate to expel the active-site tyrosine and restore the DNA phosphodiester backbone.</text>
</comment>
<dbReference type="CDD" id="cd00659">
    <property type="entry name" value="Topo_IB_C"/>
    <property type="match status" value="1"/>
</dbReference>
<feature type="compositionally biased region" description="Basic residues" evidence="9">
    <location>
        <begin position="212"/>
        <end position="225"/>
    </location>
</feature>
<evidence type="ECO:0000313" key="11">
    <source>
        <dbReference type="EMBL" id="TCD70314.1"/>
    </source>
</evidence>
<dbReference type="InterPro" id="IPR001631">
    <property type="entry name" value="TopoI"/>
</dbReference>
<accession>A0A4R0S215</accession>
<name>A0A4R0S215_9APHY</name>
<dbReference type="GO" id="GO:0005694">
    <property type="term" value="C:chromosome"/>
    <property type="evidence" value="ECO:0007669"/>
    <property type="project" value="InterPro"/>
</dbReference>
<keyword evidence="12" id="KW-1185">Reference proteome</keyword>
<dbReference type="InterPro" id="IPR051062">
    <property type="entry name" value="Topoisomerase_IB"/>
</dbReference>
<feature type="compositionally biased region" description="Acidic residues" evidence="9">
    <location>
        <begin position="168"/>
        <end position="178"/>
    </location>
</feature>
<dbReference type="Pfam" id="PF01028">
    <property type="entry name" value="Topoisom_I"/>
    <property type="match status" value="1"/>
</dbReference>
<dbReference type="InterPro" id="IPR013499">
    <property type="entry name" value="TopoI_euk"/>
</dbReference>
<feature type="compositionally biased region" description="Basic and acidic residues" evidence="9">
    <location>
        <begin position="57"/>
        <end position="67"/>
    </location>
</feature>
<feature type="region of interest" description="Disordered" evidence="9">
    <location>
        <begin position="1"/>
        <end position="266"/>
    </location>
</feature>
<dbReference type="InterPro" id="IPR011010">
    <property type="entry name" value="DNA_brk_join_enz"/>
</dbReference>
<dbReference type="PROSITE" id="PS52038">
    <property type="entry name" value="TOPO_IB_2"/>
    <property type="match status" value="1"/>
</dbReference>
<evidence type="ECO:0000256" key="8">
    <source>
        <dbReference type="SAM" id="Coils"/>
    </source>
</evidence>
<dbReference type="FunFam" id="3.90.15.10:FF:000002">
    <property type="entry name" value="DNA topoisomerase I"/>
    <property type="match status" value="1"/>
</dbReference>
<dbReference type="GO" id="GO:0006265">
    <property type="term" value="P:DNA topological change"/>
    <property type="evidence" value="ECO:0007669"/>
    <property type="project" value="UniProtKB-UniRule"/>
</dbReference>
<dbReference type="InterPro" id="IPR014711">
    <property type="entry name" value="TopoI_cat_a-hlx-sub_euk"/>
</dbReference>
<sequence>MSGDVAMMSDDDRPLRAKASSSGHNGAPVTNGTHDGAGESSSLSEDDDMPLSQSTRTKSEPMTPDKRFLKRKKIAIEYSSSDDETPLASPAKSSTSAVRSTAVPMPGAIQATTLPAKAVNGNGRNAKAKALTDSDSEDDFTPLVKSRRTTNGKGKQPPKKKVKKEVVSDEEGESEIDEPAPKKKAPAKRGRKSKVKEEDMDVDESDDDKPLKKPATKKAPAKRVKKEASPSETPKAKKGKVKKEEDSGESPKKGKKKKEEEEEEAVYRWWEQQQAEADDSIKWQTLEHNGVYFPPPYEPLPSTVKMRYKGKPVDLPPAAEEVAGFYAALLETDHAKDSVFNSNFFKDFLGVLAKNPPRDKTKITEFEDCDFRPMFSHFEDEKAKKKALSNAEKKELKAAKDKLEAPFTHCFLDGRKEKVGNFRVEPPGLFRGRGEHPKKGTLKLRVRPEDITINIGKTATIPKPNVPGKWKAVKHDQTVTWLANWTENVNDAHKYVFLAAGSSLKGQSDMTKFEKARELKKHVDRIRQDYRADLKSKLMENRQRATAMYFIDRLALRAGNEKQDDEADTVGCCSLRFEHITLEPPNFLIFDFLGKDSIRYYNRVTVEEQVFKNIKIFKEGKQDGDELFDRVDTTRLNKHLASYMKGLTAKVFRTYNASITFQEQLDNGTPAKGTVQEKLNAYNHANRMVAILCNHQRAVPKTHEQSMGKMKDKLRGFKYERMKLRHALFAIDSKFKKKKKYADDESDMDDDAVIEHEEQWKEREIEKAEKKFAKENEKLVEDGKEAQPDSVLKDKRKEIEAEFKRLAKERGTNKAALKREKPTEKIEESIDKLDEKIKTFKLQMEDREAGKEVALGTSKINYLDPRITAAWCKLHGVPVEKIFSKTLLTKFPWAMEVDGEWKF</sequence>
<keyword evidence="5 6" id="KW-0413">Isomerase</keyword>
<dbReference type="Pfam" id="PF14370">
    <property type="entry name" value="Topo_C_assoc"/>
    <property type="match status" value="1"/>
</dbReference>
<dbReference type="InterPro" id="IPR013030">
    <property type="entry name" value="DNA_topo_DNA_db_N_dom2"/>
</dbReference>
<keyword evidence="4 6" id="KW-0238">DNA-binding</keyword>
<dbReference type="PANTHER" id="PTHR10290">
    <property type="entry name" value="DNA TOPOISOMERASE I"/>
    <property type="match status" value="1"/>
</dbReference>
<evidence type="ECO:0000256" key="7">
    <source>
        <dbReference type="RuleBase" id="RU365101"/>
    </source>
</evidence>
<dbReference type="GO" id="GO:0003677">
    <property type="term" value="F:DNA binding"/>
    <property type="evidence" value="ECO:0007669"/>
    <property type="project" value="UniProtKB-UniRule"/>
</dbReference>
<dbReference type="FunFam" id="1.10.10.41:FF:000001">
    <property type="entry name" value="DNA topoisomerase I"/>
    <property type="match status" value="1"/>
</dbReference>
<evidence type="ECO:0000256" key="4">
    <source>
        <dbReference type="ARBA" id="ARBA00023125"/>
    </source>
</evidence>
<reference evidence="11 12" key="1">
    <citation type="submission" date="2018-11" db="EMBL/GenBank/DDBJ databases">
        <title>Genome assembly of Steccherinum ochraceum LE-BIN_3174, the white-rot fungus of the Steccherinaceae family (The Residual Polyporoid clade, Polyporales, Basidiomycota).</title>
        <authorList>
            <person name="Fedorova T.V."/>
            <person name="Glazunova O.A."/>
            <person name="Landesman E.O."/>
            <person name="Moiseenko K.V."/>
            <person name="Psurtseva N.V."/>
            <person name="Savinova O.S."/>
            <person name="Shakhova N.V."/>
            <person name="Tyazhelova T.V."/>
            <person name="Vasina D.V."/>
        </authorList>
    </citation>
    <scope>NUCLEOTIDE SEQUENCE [LARGE SCALE GENOMIC DNA]</scope>
    <source>
        <strain evidence="11 12">LE-BIN_3174</strain>
    </source>
</reference>
<evidence type="ECO:0000256" key="6">
    <source>
        <dbReference type="PROSITE-ProRule" id="PRU01382"/>
    </source>
</evidence>
<organism evidence="11 12">
    <name type="scientific">Steccherinum ochraceum</name>
    <dbReference type="NCBI Taxonomy" id="92696"/>
    <lineage>
        <taxon>Eukaryota</taxon>
        <taxon>Fungi</taxon>
        <taxon>Dikarya</taxon>
        <taxon>Basidiomycota</taxon>
        <taxon>Agaricomycotina</taxon>
        <taxon>Agaricomycetes</taxon>
        <taxon>Polyporales</taxon>
        <taxon>Steccherinaceae</taxon>
        <taxon>Steccherinum</taxon>
    </lineage>
</organism>
<feature type="compositionally biased region" description="Basic residues" evidence="9">
    <location>
        <begin position="182"/>
        <end position="194"/>
    </location>
</feature>
<evidence type="ECO:0000313" key="12">
    <source>
        <dbReference type="Proteomes" id="UP000292702"/>
    </source>
</evidence>
<dbReference type="Gene3D" id="1.10.132.10">
    <property type="match status" value="1"/>
</dbReference>
<feature type="coiled-coil region" evidence="8">
    <location>
        <begin position="758"/>
        <end position="785"/>
    </location>
</feature>
<dbReference type="Gene3D" id="2.170.11.10">
    <property type="entry name" value="DNA Topoisomerase I, domain 2"/>
    <property type="match status" value="1"/>
</dbReference>
<dbReference type="EMBL" id="RWJN01000023">
    <property type="protein sequence ID" value="TCD70314.1"/>
    <property type="molecule type" value="Genomic_DNA"/>
</dbReference>
<feature type="compositionally biased region" description="Basic residues" evidence="9">
    <location>
        <begin position="145"/>
        <end position="163"/>
    </location>
</feature>
<evidence type="ECO:0000256" key="1">
    <source>
        <dbReference type="ARBA" id="ARBA00000213"/>
    </source>
</evidence>
<dbReference type="PRINTS" id="PR00416">
    <property type="entry name" value="EUTPISMRASEI"/>
</dbReference>
<feature type="compositionally biased region" description="Polar residues" evidence="9">
    <location>
        <begin position="19"/>
        <end position="43"/>
    </location>
</feature>
<dbReference type="PANTHER" id="PTHR10290:SF3">
    <property type="entry name" value="DNA TOPOISOMERASE 1"/>
    <property type="match status" value="1"/>
</dbReference>
<dbReference type="SUPFAM" id="SSF56349">
    <property type="entry name" value="DNA breaking-rejoining enzymes"/>
    <property type="match status" value="1"/>
</dbReference>
<dbReference type="SMART" id="SM00435">
    <property type="entry name" value="TOPEUc"/>
    <property type="match status" value="1"/>
</dbReference>
<comment type="caution">
    <text evidence="11">The sequence shown here is derived from an EMBL/GenBank/DDBJ whole genome shotgun (WGS) entry which is preliminary data.</text>
</comment>
<dbReference type="GO" id="GO:0006338">
    <property type="term" value="P:chromatin remodeling"/>
    <property type="evidence" value="ECO:0007669"/>
    <property type="project" value="UniProtKB-ARBA"/>
</dbReference>
<feature type="domain" description="DNA topoisomerase I eukaryotic-type" evidence="10">
    <location>
        <begin position="429"/>
        <end position="876"/>
    </location>
</feature>
<dbReference type="InterPro" id="IPR013034">
    <property type="entry name" value="DNA_topo_DNA_db_N_dom1"/>
</dbReference>
<feature type="compositionally biased region" description="Basic and acidic residues" evidence="9">
    <location>
        <begin position="242"/>
        <end position="252"/>
    </location>
</feature>
<evidence type="ECO:0000256" key="9">
    <source>
        <dbReference type="SAM" id="MobiDB-lite"/>
    </source>
</evidence>
<dbReference type="GO" id="GO:0003917">
    <property type="term" value="F:DNA topoisomerase type I (single strand cut, ATP-independent) activity"/>
    <property type="evidence" value="ECO:0007669"/>
    <property type="project" value="UniProtKB-UniRule"/>
</dbReference>
<dbReference type="InterPro" id="IPR025834">
    <property type="entry name" value="TopoI_C_dom"/>
</dbReference>
<comment type="similarity">
    <text evidence="2 6 7">Belongs to the type IB topoisomerase family.</text>
</comment>
<dbReference type="InterPro" id="IPR008336">
    <property type="entry name" value="TopoI_DNA-bd_euk"/>
</dbReference>
<evidence type="ECO:0000256" key="3">
    <source>
        <dbReference type="ARBA" id="ARBA00023029"/>
    </source>
</evidence>
<dbReference type="Gene3D" id="1.10.10.41">
    <property type="entry name" value="Yeast DNA topoisomerase - domain 1"/>
    <property type="match status" value="1"/>
</dbReference>